<name>A0A0D9A2K6_9CYAN</name>
<dbReference type="RefSeq" id="WP_045053054.1">
    <property type="nucleotide sequence ID" value="NZ_CAWMDP010000017.1"/>
</dbReference>
<dbReference type="EMBL" id="JYON01000001">
    <property type="protein sequence ID" value="KJH73691.1"/>
    <property type="molecule type" value="Genomic_DNA"/>
</dbReference>
<dbReference type="AlphaFoldDB" id="A0A0D9A2K6"/>
<dbReference type="GO" id="GO:0046653">
    <property type="term" value="P:tetrahydrofolate metabolic process"/>
    <property type="evidence" value="ECO:0007669"/>
    <property type="project" value="InterPro"/>
</dbReference>
<dbReference type="InterPro" id="IPR006279">
    <property type="entry name" value="SoxD"/>
</dbReference>
<gene>
    <name evidence="1" type="ORF">UH38_02085</name>
</gene>
<dbReference type="OrthoDB" id="7159274at2"/>
<proteinExistence type="predicted"/>
<dbReference type="Gene3D" id="3.30.2270.10">
    <property type="entry name" value="Folate-binding superfamily"/>
    <property type="match status" value="1"/>
</dbReference>
<evidence type="ECO:0000313" key="1">
    <source>
        <dbReference type="EMBL" id="KJH73691.1"/>
    </source>
</evidence>
<dbReference type="STRING" id="1618023.UH38_02085"/>
<sequence length="86" mass="9885">MKVVNCPINGARPVSEFICGGEVRSMPDPQITDDDSWADYVFNRNGQAGIKKEWWCHTPSNTWFICDRNTQTDEIIRTYLFQEAGI</sequence>
<dbReference type="Proteomes" id="UP000032452">
    <property type="component" value="Unassembled WGS sequence"/>
</dbReference>
<dbReference type="InterPro" id="IPR038561">
    <property type="entry name" value="SoxD_sf"/>
</dbReference>
<organism evidence="1 2">
    <name type="scientific">Aliterella atlantica CENA595</name>
    <dbReference type="NCBI Taxonomy" id="1618023"/>
    <lineage>
        <taxon>Bacteria</taxon>
        <taxon>Bacillati</taxon>
        <taxon>Cyanobacteriota</taxon>
        <taxon>Cyanophyceae</taxon>
        <taxon>Chroococcidiopsidales</taxon>
        <taxon>Aliterellaceae</taxon>
        <taxon>Aliterella</taxon>
    </lineage>
</organism>
<dbReference type="Pfam" id="PF04267">
    <property type="entry name" value="SoxD"/>
    <property type="match status" value="1"/>
</dbReference>
<dbReference type="PATRIC" id="fig|1618023.3.peg.1667"/>
<protein>
    <submittedName>
        <fullName evidence="1">Sarcosine oxidase subunit delta</fullName>
    </submittedName>
</protein>
<reference evidence="1 2" key="1">
    <citation type="submission" date="2015-02" db="EMBL/GenBank/DDBJ databases">
        <title>Draft genome of a novel marine cyanobacterium (Chroococcales) isolated from South Atlantic Ocean.</title>
        <authorList>
            <person name="Rigonato J."/>
            <person name="Alvarenga D.O."/>
            <person name="Branco L.H."/>
            <person name="Varani A.M."/>
            <person name="Brandini F.P."/>
            <person name="Fiore M.F."/>
        </authorList>
    </citation>
    <scope>NUCLEOTIDE SEQUENCE [LARGE SCALE GENOMIC DNA]</scope>
    <source>
        <strain evidence="1 2">CENA595</strain>
    </source>
</reference>
<keyword evidence="2" id="KW-1185">Reference proteome</keyword>
<comment type="caution">
    <text evidence="1">The sequence shown here is derived from an EMBL/GenBank/DDBJ whole genome shotgun (WGS) entry which is preliminary data.</text>
</comment>
<dbReference type="GO" id="GO:0008115">
    <property type="term" value="F:sarcosine oxidase activity"/>
    <property type="evidence" value="ECO:0007669"/>
    <property type="project" value="InterPro"/>
</dbReference>
<accession>A0A0D9A2K6</accession>
<evidence type="ECO:0000313" key="2">
    <source>
        <dbReference type="Proteomes" id="UP000032452"/>
    </source>
</evidence>